<dbReference type="OrthoDB" id="95460at2"/>
<dbReference type="PANTHER" id="PTHR47738">
    <property type="entry name" value="PTS SYSTEM FRUCTOSE-LIKE EIIA COMPONENT-RELATED"/>
    <property type="match status" value="1"/>
</dbReference>
<dbReference type="Proteomes" id="UP000185192">
    <property type="component" value="Unassembled WGS sequence"/>
</dbReference>
<dbReference type="PROSITE" id="PS51094">
    <property type="entry name" value="PTS_EIIA_TYPE_2"/>
    <property type="match status" value="1"/>
</dbReference>
<accession>A0A1N6CP03</accession>
<keyword evidence="3" id="KW-1185">Reference proteome</keyword>
<dbReference type="InterPro" id="IPR002178">
    <property type="entry name" value="PTS_EIIA_type-2_dom"/>
</dbReference>
<reference evidence="3" key="1">
    <citation type="submission" date="2016-11" db="EMBL/GenBank/DDBJ databases">
        <authorList>
            <person name="Varghese N."/>
            <person name="Submissions S."/>
        </authorList>
    </citation>
    <scope>NUCLEOTIDE SEQUENCE [LARGE SCALE GENOMIC DNA]</scope>
    <source>
        <strain evidence="3">DSM 22363</strain>
    </source>
</reference>
<evidence type="ECO:0000259" key="1">
    <source>
        <dbReference type="PROSITE" id="PS51094"/>
    </source>
</evidence>
<dbReference type="AlphaFoldDB" id="A0A1N6CP03"/>
<organism evidence="2 3">
    <name type="scientific">Parasphingorhabdus marina DSM 22363</name>
    <dbReference type="NCBI Taxonomy" id="1123272"/>
    <lineage>
        <taxon>Bacteria</taxon>
        <taxon>Pseudomonadati</taxon>
        <taxon>Pseudomonadota</taxon>
        <taxon>Alphaproteobacteria</taxon>
        <taxon>Sphingomonadales</taxon>
        <taxon>Sphingomonadaceae</taxon>
        <taxon>Parasphingorhabdus</taxon>
    </lineage>
</organism>
<evidence type="ECO:0000313" key="2">
    <source>
        <dbReference type="EMBL" id="SIN60189.1"/>
    </source>
</evidence>
<evidence type="ECO:0000313" key="3">
    <source>
        <dbReference type="Proteomes" id="UP000185192"/>
    </source>
</evidence>
<dbReference type="RefSeq" id="WP_074203663.1">
    <property type="nucleotide sequence ID" value="NZ_FSQW01000001.1"/>
</dbReference>
<dbReference type="InterPro" id="IPR051541">
    <property type="entry name" value="PTS_SugarTrans_NitroReg"/>
</dbReference>
<proteinExistence type="predicted"/>
<dbReference type="InterPro" id="IPR016152">
    <property type="entry name" value="PTrfase/Anion_transptr"/>
</dbReference>
<dbReference type="SUPFAM" id="SSF55804">
    <property type="entry name" value="Phoshotransferase/anion transport protein"/>
    <property type="match status" value="1"/>
</dbReference>
<dbReference type="CDD" id="cd00211">
    <property type="entry name" value="PTS_IIA_fru"/>
    <property type="match status" value="1"/>
</dbReference>
<gene>
    <name evidence="2" type="ORF">SAMN02745824_0610</name>
</gene>
<feature type="domain" description="PTS EIIA type-2" evidence="1">
    <location>
        <begin position="6"/>
        <end position="149"/>
    </location>
</feature>
<protein>
    <submittedName>
        <fullName evidence="2">PTS IIA-like nitrogen-regulatory protein PtsN</fullName>
    </submittedName>
</protein>
<dbReference type="GO" id="GO:0030295">
    <property type="term" value="F:protein kinase activator activity"/>
    <property type="evidence" value="ECO:0007669"/>
    <property type="project" value="TreeGrafter"/>
</dbReference>
<dbReference type="EMBL" id="FSQW01000001">
    <property type="protein sequence ID" value="SIN60189.1"/>
    <property type="molecule type" value="Genomic_DNA"/>
</dbReference>
<dbReference type="STRING" id="1123272.SAMN02745824_0610"/>
<sequence length="155" mass="16581">MSLSTVRLESQAVTLGQHLPSREALFTRLAEIAAESYGLDSKSVVEGLLQRETLGSTGFGHGVAIPHTKIADLKECVGLFMRLEEPLSFAAHDGQPVDLVFGLLSPLQGGVDHLKALAEISRFLRDADTVAKLRGADSADALYVLLTGLREQQAA</sequence>
<dbReference type="Gene3D" id="3.40.930.10">
    <property type="entry name" value="Mannitol-specific EII, Chain A"/>
    <property type="match status" value="1"/>
</dbReference>
<name>A0A1N6CP03_9SPHN</name>
<dbReference type="PANTHER" id="PTHR47738:SF1">
    <property type="entry name" value="NITROGEN REGULATORY PROTEIN"/>
    <property type="match status" value="1"/>
</dbReference>
<dbReference type="Pfam" id="PF00359">
    <property type="entry name" value="PTS_EIIA_2"/>
    <property type="match status" value="1"/>
</dbReference>